<keyword evidence="1" id="KW-0472">Membrane</keyword>
<sequence length="126" mass="13967">MFKLYFAFLISKLIRIVSSQNPMQFCGGKFCLIDNGPVTCCGYKNQYCCYNDSTTLIMAGSTIIGGILGICLLILIIKCCRRGLINMQNKRRDLPVHMSTISTVNVLSSSSLSNKTLVQPNNELCQ</sequence>
<keyword evidence="1" id="KW-0812">Transmembrane</keyword>
<feature type="signal peptide" evidence="2">
    <location>
        <begin position="1"/>
        <end position="19"/>
    </location>
</feature>
<protein>
    <submittedName>
        <fullName evidence="3">Uncharacterized protein</fullName>
    </submittedName>
</protein>
<feature type="transmembrane region" description="Helical" evidence="1">
    <location>
        <begin position="56"/>
        <end position="77"/>
    </location>
</feature>
<keyword evidence="1" id="KW-1133">Transmembrane helix</keyword>
<name>A0A813QDA4_9BILA</name>
<reference evidence="3" key="1">
    <citation type="submission" date="2021-02" db="EMBL/GenBank/DDBJ databases">
        <authorList>
            <person name="Nowell W R."/>
        </authorList>
    </citation>
    <scope>NUCLEOTIDE SEQUENCE</scope>
    <source>
        <strain evidence="3">Ploen Becks lab</strain>
    </source>
</reference>
<proteinExistence type="predicted"/>
<dbReference type="AlphaFoldDB" id="A0A813QDA4"/>
<evidence type="ECO:0000256" key="2">
    <source>
        <dbReference type="SAM" id="SignalP"/>
    </source>
</evidence>
<organism evidence="3 4">
    <name type="scientific">Brachionus calyciflorus</name>
    <dbReference type="NCBI Taxonomy" id="104777"/>
    <lineage>
        <taxon>Eukaryota</taxon>
        <taxon>Metazoa</taxon>
        <taxon>Spiralia</taxon>
        <taxon>Gnathifera</taxon>
        <taxon>Rotifera</taxon>
        <taxon>Eurotatoria</taxon>
        <taxon>Monogononta</taxon>
        <taxon>Pseudotrocha</taxon>
        <taxon>Ploima</taxon>
        <taxon>Brachionidae</taxon>
        <taxon>Brachionus</taxon>
    </lineage>
</organism>
<dbReference type="EMBL" id="CAJNOC010000470">
    <property type="protein sequence ID" value="CAF0765431.1"/>
    <property type="molecule type" value="Genomic_DNA"/>
</dbReference>
<feature type="chain" id="PRO_5032288212" evidence="2">
    <location>
        <begin position="20"/>
        <end position="126"/>
    </location>
</feature>
<evidence type="ECO:0000313" key="4">
    <source>
        <dbReference type="Proteomes" id="UP000663879"/>
    </source>
</evidence>
<evidence type="ECO:0000313" key="3">
    <source>
        <dbReference type="EMBL" id="CAF0765431.1"/>
    </source>
</evidence>
<accession>A0A813QDA4</accession>
<comment type="caution">
    <text evidence="3">The sequence shown here is derived from an EMBL/GenBank/DDBJ whole genome shotgun (WGS) entry which is preliminary data.</text>
</comment>
<keyword evidence="2" id="KW-0732">Signal</keyword>
<gene>
    <name evidence="3" type="ORF">OXX778_LOCUS4664</name>
</gene>
<keyword evidence="4" id="KW-1185">Reference proteome</keyword>
<dbReference type="Proteomes" id="UP000663879">
    <property type="component" value="Unassembled WGS sequence"/>
</dbReference>
<evidence type="ECO:0000256" key="1">
    <source>
        <dbReference type="SAM" id="Phobius"/>
    </source>
</evidence>